<reference evidence="3 4" key="1">
    <citation type="submission" date="2023-06" db="EMBL/GenBank/DDBJ databases">
        <title>Identification and characterization of antibiotic-resistant Gram-negative bacteria.</title>
        <authorList>
            <person name="Cho G.-S."/>
            <person name="Lee J."/>
            <person name="Tai E."/>
            <person name="Jeong S."/>
            <person name="Kim I."/>
            <person name="Kim B.-E."/>
            <person name="Jeong M.-I."/>
            <person name="Oh K.-K."/>
            <person name="Franz C.M.A.P."/>
        </authorList>
    </citation>
    <scope>NUCLEOTIDE SEQUENCE [LARGE SCALE GENOMIC DNA]</scope>
    <source>
        <strain evidence="3 4">V106_12</strain>
    </source>
</reference>
<dbReference type="Pfam" id="PF00419">
    <property type="entry name" value="Fimbrial"/>
    <property type="match status" value="1"/>
</dbReference>
<name>A0AAP4FXC9_9ENTR</name>
<keyword evidence="4" id="KW-1185">Reference proteome</keyword>
<organism evidence="3 4">
    <name type="scientific">Lelliottia wanjuensis</name>
    <dbReference type="NCBI Taxonomy" id="3050585"/>
    <lineage>
        <taxon>Bacteria</taxon>
        <taxon>Pseudomonadati</taxon>
        <taxon>Pseudomonadota</taxon>
        <taxon>Gammaproteobacteria</taxon>
        <taxon>Enterobacterales</taxon>
        <taxon>Enterobacteriaceae</taxon>
        <taxon>Lelliottia</taxon>
    </lineage>
</organism>
<evidence type="ECO:0000313" key="3">
    <source>
        <dbReference type="EMBL" id="MDK9365423.1"/>
    </source>
</evidence>
<dbReference type="Gene3D" id="2.60.40.1090">
    <property type="entry name" value="Fimbrial-type adhesion domain"/>
    <property type="match status" value="1"/>
</dbReference>
<sequence length="169" mass="17886">MKLSPWILWLCFIAVCAMEVIPQARASGNNTAVINVTVTVTKDSCIINENRMIDVDFGNNVVVTDVAAGLVHKTIDYTLDCGDSDPDKTLVLGISGAGAEFDDTLLGASIPELGIEIQANGTKLPLNEKLVLSGPTDKPELEAILRQAPGSHLPTGEFTAGATMTVSYQ</sequence>
<dbReference type="Proteomes" id="UP001223214">
    <property type="component" value="Unassembled WGS sequence"/>
</dbReference>
<proteinExistence type="predicted"/>
<feature type="domain" description="Fimbrial-type adhesion" evidence="2">
    <location>
        <begin position="34"/>
        <end position="169"/>
    </location>
</feature>
<feature type="chain" id="PRO_5042837644" evidence="1">
    <location>
        <begin position="27"/>
        <end position="169"/>
    </location>
</feature>
<dbReference type="GO" id="GO:0009289">
    <property type="term" value="C:pilus"/>
    <property type="evidence" value="ECO:0007669"/>
    <property type="project" value="InterPro"/>
</dbReference>
<feature type="signal peptide" evidence="1">
    <location>
        <begin position="1"/>
        <end position="26"/>
    </location>
</feature>
<evidence type="ECO:0000313" key="4">
    <source>
        <dbReference type="Proteomes" id="UP001223214"/>
    </source>
</evidence>
<evidence type="ECO:0000256" key="1">
    <source>
        <dbReference type="SAM" id="SignalP"/>
    </source>
</evidence>
<evidence type="ECO:0000259" key="2">
    <source>
        <dbReference type="Pfam" id="PF00419"/>
    </source>
</evidence>
<dbReference type="GO" id="GO:0007155">
    <property type="term" value="P:cell adhesion"/>
    <property type="evidence" value="ECO:0007669"/>
    <property type="project" value="InterPro"/>
</dbReference>
<dbReference type="RefSeq" id="WP_285149607.1">
    <property type="nucleotide sequence ID" value="NZ_JASSOM010000073.1"/>
</dbReference>
<dbReference type="SUPFAM" id="SSF49401">
    <property type="entry name" value="Bacterial adhesins"/>
    <property type="match status" value="1"/>
</dbReference>
<dbReference type="InterPro" id="IPR008966">
    <property type="entry name" value="Adhesion_dom_sf"/>
</dbReference>
<dbReference type="InterPro" id="IPR000259">
    <property type="entry name" value="Adhesion_dom_fimbrial"/>
</dbReference>
<gene>
    <name evidence="3" type="ORF">QQF32_19685</name>
</gene>
<dbReference type="AlphaFoldDB" id="A0AAP4FXC9"/>
<dbReference type="EMBL" id="JASSOM010000073">
    <property type="protein sequence ID" value="MDK9365423.1"/>
    <property type="molecule type" value="Genomic_DNA"/>
</dbReference>
<dbReference type="InterPro" id="IPR036937">
    <property type="entry name" value="Adhesion_dom_fimbrial_sf"/>
</dbReference>
<comment type="caution">
    <text evidence="3">The sequence shown here is derived from an EMBL/GenBank/DDBJ whole genome shotgun (WGS) entry which is preliminary data.</text>
</comment>
<protein>
    <submittedName>
        <fullName evidence="3">Fimbrial protein</fullName>
    </submittedName>
</protein>
<keyword evidence="1" id="KW-0732">Signal</keyword>
<accession>A0AAP4FXC9</accession>